<proteinExistence type="predicted"/>
<protein>
    <recommendedName>
        <fullName evidence="2">HTH araC/xylS-type domain-containing protein</fullName>
    </recommendedName>
</protein>
<evidence type="ECO:0000313" key="4">
    <source>
        <dbReference type="Proteomes" id="UP000634476"/>
    </source>
</evidence>
<dbReference type="InterPro" id="IPR018060">
    <property type="entry name" value="HTH_AraC"/>
</dbReference>
<reference evidence="3" key="1">
    <citation type="submission" date="2021-01" db="EMBL/GenBank/DDBJ databases">
        <title>Whole genome shotgun sequence of Planobispora takensis NBRC 109077.</title>
        <authorList>
            <person name="Komaki H."/>
            <person name="Tamura T."/>
        </authorList>
    </citation>
    <scope>NUCLEOTIDE SEQUENCE</scope>
    <source>
        <strain evidence="3">NBRC 109077</strain>
    </source>
</reference>
<dbReference type="Pfam" id="PF12833">
    <property type="entry name" value="HTH_18"/>
    <property type="match status" value="1"/>
</dbReference>
<organism evidence="3 4">
    <name type="scientific">Planobispora takensis</name>
    <dbReference type="NCBI Taxonomy" id="1367882"/>
    <lineage>
        <taxon>Bacteria</taxon>
        <taxon>Bacillati</taxon>
        <taxon>Actinomycetota</taxon>
        <taxon>Actinomycetes</taxon>
        <taxon>Streptosporangiales</taxon>
        <taxon>Streptosporangiaceae</taxon>
        <taxon>Planobispora</taxon>
    </lineage>
</organism>
<dbReference type="GO" id="GO:0043565">
    <property type="term" value="F:sequence-specific DNA binding"/>
    <property type="evidence" value="ECO:0007669"/>
    <property type="project" value="InterPro"/>
</dbReference>
<dbReference type="GO" id="GO:0003700">
    <property type="term" value="F:DNA-binding transcription factor activity"/>
    <property type="evidence" value="ECO:0007669"/>
    <property type="project" value="InterPro"/>
</dbReference>
<feature type="domain" description="HTH araC/xylS-type" evidence="2">
    <location>
        <begin position="104"/>
        <end position="150"/>
    </location>
</feature>
<keyword evidence="4" id="KW-1185">Reference proteome</keyword>
<dbReference type="Gene3D" id="1.10.10.60">
    <property type="entry name" value="Homeodomain-like"/>
    <property type="match status" value="1"/>
</dbReference>
<dbReference type="Proteomes" id="UP000634476">
    <property type="component" value="Unassembled WGS sequence"/>
</dbReference>
<accession>A0A8J3T0F9</accession>
<dbReference type="EMBL" id="BOOK01000036">
    <property type="protein sequence ID" value="GII03081.1"/>
    <property type="molecule type" value="Genomic_DNA"/>
</dbReference>
<dbReference type="RefSeq" id="WP_203877380.1">
    <property type="nucleotide sequence ID" value="NZ_BOOK01000036.1"/>
</dbReference>
<sequence>MRTDLDLGDRLGPGDFTVHAQPGRPYHTRPASVRSTAVMVPPEVAAEVARNRPDDPLPPLRFASLRPACPAAARCWLRTVDYVMDSLRANPTTMAQPLLAGATARLLAAVPGDGTTVTGVAARWGFFHPGDFAAAYRQVYGRPPSRTLRG</sequence>
<evidence type="ECO:0000256" key="1">
    <source>
        <dbReference type="SAM" id="MobiDB-lite"/>
    </source>
</evidence>
<gene>
    <name evidence="3" type="ORF">Pta02_50890</name>
</gene>
<dbReference type="PROSITE" id="PS01124">
    <property type="entry name" value="HTH_ARAC_FAMILY_2"/>
    <property type="match status" value="1"/>
</dbReference>
<dbReference type="AlphaFoldDB" id="A0A8J3T0F9"/>
<comment type="caution">
    <text evidence="3">The sequence shown here is derived from an EMBL/GenBank/DDBJ whole genome shotgun (WGS) entry which is preliminary data.</text>
</comment>
<name>A0A8J3T0F9_9ACTN</name>
<evidence type="ECO:0000259" key="2">
    <source>
        <dbReference type="PROSITE" id="PS01124"/>
    </source>
</evidence>
<feature type="region of interest" description="Disordered" evidence="1">
    <location>
        <begin position="1"/>
        <end position="30"/>
    </location>
</feature>
<evidence type="ECO:0000313" key="3">
    <source>
        <dbReference type="EMBL" id="GII03081.1"/>
    </source>
</evidence>